<keyword evidence="5" id="KW-1185">Reference proteome</keyword>
<dbReference type="PROSITE" id="PS50297">
    <property type="entry name" value="ANK_REP_REGION"/>
    <property type="match status" value="1"/>
</dbReference>
<dbReference type="PANTHER" id="PTHR24198">
    <property type="entry name" value="ANKYRIN REPEAT AND PROTEIN KINASE DOMAIN-CONTAINING PROTEIN"/>
    <property type="match status" value="1"/>
</dbReference>
<evidence type="ECO:0000256" key="1">
    <source>
        <dbReference type="ARBA" id="ARBA00022737"/>
    </source>
</evidence>
<organism evidence="4 5">
    <name type="scientific">Gryllus longicercus</name>
    <dbReference type="NCBI Taxonomy" id="2509291"/>
    <lineage>
        <taxon>Eukaryota</taxon>
        <taxon>Metazoa</taxon>
        <taxon>Ecdysozoa</taxon>
        <taxon>Arthropoda</taxon>
        <taxon>Hexapoda</taxon>
        <taxon>Insecta</taxon>
        <taxon>Pterygota</taxon>
        <taxon>Neoptera</taxon>
        <taxon>Polyneoptera</taxon>
        <taxon>Orthoptera</taxon>
        <taxon>Ensifera</taxon>
        <taxon>Gryllidea</taxon>
        <taxon>Grylloidea</taxon>
        <taxon>Gryllidae</taxon>
        <taxon>Gryllinae</taxon>
        <taxon>Gryllus</taxon>
    </lineage>
</organism>
<dbReference type="InterPro" id="IPR036770">
    <property type="entry name" value="Ankyrin_rpt-contain_sf"/>
</dbReference>
<dbReference type="GO" id="GO:0005737">
    <property type="term" value="C:cytoplasm"/>
    <property type="evidence" value="ECO:0007669"/>
    <property type="project" value="TreeGrafter"/>
</dbReference>
<feature type="repeat" description="ANK" evidence="3">
    <location>
        <begin position="1"/>
        <end position="33"/>
    </location>
</feature>
<dbReference type="Pfam" id="PF12796">
    <property type="entry name" value="Ank_2"/>
    <property type="match status" value="1"/>
</dbReference>
<reference evidence="4 5" key="1">
    <citation type="submission" date="2024-03" db="EMBL/GenBank/DDBJ databases">
        <title>The genome assembly and annotation of the cricket Gryllus longicercus Weissman &amp; Gray.</title>
        <authorList>
            <person name="Szrajer S."/>
            <person name="Gray D."/>
            <person name="Ylla G."/>
        </authorList>
    </citation>
    <scope>NUCLEOTIDE SEQUENCE [LARGE SCALE GENOMIC DNA]</scope>
    <source>
        <strain evidence="4">DAG 2021-001</strain>
        <tissue evidence="4">Whole body minus gut</tissue>
    </source>
</reference>
<evidence type="ECO:0000313" key="5">
    <source>
        <dbReference type="Proteomes" id="UP001378592"/>
    </source>
</evidence>
<dbReference type="EMBL" id="JAZDUA010000075">
    <property type="protein sequence ID" value="KAK7869379.1"/>
    <property type="molecule type" value="Genomic_DNA"/>
</dbReference>
<protein>
    <submittedName>
        <fullName evidence="4">Uncharacterized protein</fullName>
    </submittedName>
</protein>
<dbReference type="Gene3D" id="1.25.40.20">
    <property type="entry name" value="Ankyrin repeat-containing domain"/>
    <property type="match status" value="2"/>
</dbReference>
<accession>A0AAN9W4N5</accession>
<sequence length="118" mass="12481">MSDVTLHGAAVMGDERLVRVMLQQGEDVHGRDASERTPLHAAACYGHVRVVKALLQAGADPDAQDETGATALALTAEAGHEGAVELLLRGCAAQSLCGLRYVTHESYTPQPRNANFTT</sequence>
<dbReference type="InterPro" id="IPR002110">
    <property type="entry name" value="Ankyrin_rpt"/>
</dbReference>
<keyword evidence="1" id="KW-0677">Repeat</keyword>
<dbReference type="Proteomes" id="UP001378592">
    <property type="component" value="Unassembled WGS sequence"/>
</dbReference>
<evidence type="ECO:0000256" key="2">
    <source>
        <dbReference type="ARBA" id="ARBA00023043"/>
    </source>
</evidence>
<proteinExistence type="predicted"/>
<dbReference type="PROSITE" id="PS50088">
    <property type="entry name" value="ANK_REPEAT"/>
    <property type="match status" value="2"/>
</dbReference>
<comment type="caution">
    <text evidence="4">The sequence shown here is derived from an EMBL/GenBank/DDBJ whole genome shotgun (WGS) entry which is preliminary data.</text>
</comment>
<name>A0AAN9W4N5_9ORTH</name>
<gene>
    <name evidence="4" type="ORF">R5R35_000687</name>
</gene>
<evidence type="ECO:0000256" key="3">
    <source>
        <dbReference type="PROSITE-ProRule" id="PRU00023"/>
    </source>
</evidence>
<dbReference type="SMART" id="SM00248">
    <property type="entry name" value="ANK"/>
    <property type="match status" value="3"/>
</dbReference>
<feature type="repeat" description="ANK" evidence="3">
    <location>
        <begin position="34"/>
        <end position="66"/>
    </location>
</feature>
<dbReference type="AlphaFoldDB" id="A0AAN9W4N5"/>
<keyword evidence="2 3" id="KW-0040">ANK repeat</keyword>
<evidence type="ECO:0000313" key="4">
    <source>
        <dbReference type="EMBL" id="KAK7869379.1"/>
    </source>
</evidence>
<dbReference type="SUPFAM" id="SSF48403">
    <property type="entry name" value="Ankyrin repeat"/>
    <property type="match status" value="1"/>
</dbReference>
<dbReference type="PANTHER" id="PTHR24198:SF165">
    <property type="entry name" value="ANKYRIN REPEAT-CONTAINING PROTEIN-RELATED"/>
    <property type="match status" value="1"/>
</dbReference>